<comment type="similarity">
    <text evidence="1">Belongs to the methyltransferase superfamily.</text>
</comment>
<evidence type="ECO:0000256" key="3">
    <source>
        <dbReference type="ARBA" id="ARBA00022679"/>
    </source>
</evidence>
<dbReference type="InterPro" id="IPR051419">
    <property type="entry name" value="Lys/N-term_MeTrsfase_sf"/>
</dbReference>
<organism evidence="4 5">
    <name type="scientific">Cochliobolus sativus</name>
    <name type="common">Common root rot and spot blotch fungus</name>
    <name type="synonym">Bipolaris sorokiniana</name>
    <dbReference type="NCBI Taxonomy" id="45130"/>
    <lineage>
        <taxon>Eukaryota</taxon>
        <taxon>Fungi</taxon>
        <taxon>Dikarya</taxon>
        <taxon>Ascomycota</taxon>
        <taxon>Pezizomycotina</taxon>
        <taxon>Dothideomycetes</taxon>
        <taxon>Pleosporomycetidae</taxon>
        <taxon>Pleosporales</taxon>
        <taxon>Pleosporineae</taxon>
        <taxon>Pleosporaceae</taxon>
        <taxon>Bipolaris</taxon>
    </lineage>
</organism>
<sequence length="287" mass="32064">MPSNPPPSFGSQAYWDERFTSNMDPFDWLEEPNALDPYLVDALDSSRAGKPEILHIGCGTSLLSLHLRSHVDRPGQIHNLDYSDVAIQIGKAREEEIYQYQSQQKGNTQGTHAPCMRWDLVDLLDYKSLLRACSRASYSVVVDKSTSDAIACCDDISVPVPYPVAIRSHDPVQLSSAASQEPIHPLAVMAVNLALVTKPGARWIALSYSQDRFDVLDAASDVVPKGMMFPRPADLWHLIERREIDDVESQAQVDEKDGSVTYRPKVCNIVYILERTSTPLFVRGEHI</sequence>
<evidence type="ECO:0000256" key="1">
    <source>
        <dbReference type="ARBA" id="ARBA00008361"/>
    </source>
</evidence>
<evidence type="ECO:0000256" key="2">
    <source>
        <dbReference type="ARBA" id="ARBA00022603"/>
    </source>
</evidence>
<dbReference type="SUPFAM" id="SSF53335">
    <property type="entry name" value="S-adenosyl-L-methionine-dependent methyltransferases"/>
    <property type="match status" value="1"/>
</dbReference>
<keyword evidence="2" id="KW-0489">Methyltransferase</keyword>
<dbReference type="AlphaFoldDB" id="A0A8H5ZKX4"/>
<dbReference type="InterPro" id="IPR029063">
    <property type="entry name" value="SAM-dependent_MTases_sf"/>
</dbReference>
<evidence type="ECO:0008006" key="6">
    <source>
        <dbReference type="Google" id="ProtNLM"/>
    </source>
</evidence>
<proteinExistence type="inferred from homology"/>
<evidence type="ECO:0000313" key="5">
    <source>
        <dbReference type="Proteomes" id="UP000624244"/>
    </source>
</evidence>
<name>A0A8H5ZKX4_COCSA</name>
<dbReference type="GO" id="GO:0032259">
    <property type="term" value="P:methylation"/>
    <property type="evidence" value="ECO:0007669"/>
    <property type="project" value="UniProtKB-KW"/>
</dbReference>
<dbReference type="PANTHER" id="PTHR12176">
    <property type="entry name" value="SAM-DEPENDENT METHYLTRANSFERASE SUPERFAMILY PROTEIN"/>
    <property type="match status" value="1"/>
</dbReference>
<dbReference type="Gene3D" id="3.40.50.150">
    <property type="entry name" value="Vaccinia Virus protein VP39"/>
    <property type="match status" value="1"/>
</dbReference>
<protein>
    <recommendedName>
        <fullName evidence="6">Methyltransferase domain-containing protein</fullName>
    </recommendedName>
</protein>
<comment type="caution">
    <text evidence="4">The sequence shown here is derived from an EMBL/GenBank/DDBJ whole genome shotgun (WGS) entry which is preliminary data.</text>
</comment>
<reference evidence="4" key="1">
    <citation type="submission" date="2019-11" db="EMBL/GenBank/DDBJ databases">
        <title>Bipolaris sorokiniana Genome sequencing.</title>
        <authorList>
            <person name="Wang H."/>
        </authorList>
    </citation>
    <scope>NUCLEOTIDE SEQUENCE</scope>
</reference>
<keyword evidence="3" id="KW-0808">Transferase</keyword>
<dbReference type="PANTHER" id="PTHR12176:SF84">
    <property type="entry name" value="METHYLTRANSFERASE DOMAIN-CONTAINING PROTEIN"/>
    <property type="match status" value="1"/>
</dbReference>
<accession>A0A8H5ZKX4</accession>
<dbReference type="GO" id="GO:0008168">
    <property type="term" value="F:methyltransferase activity"/>
    <property type="evidence" value="ECO:0007669"/>
    <property type="project" value="UniProtKB-KW"/>
</dbReference>
<gene>
    <name evidence="4" type="ORF">GGP41_003990</name>
</gene>
<dbReference type="EMBL" id="WNKQ01000005">
    <property type="protein sequence ID" value="KAF5851157.1"/>
    <property type="molecule type" value="Genomic_DNA"/>
</dbReference>
<evidence type="ECO:0000313" key="4">
    <source>
        <dbReference type="EMBL" id="KAF5851157.1"/>
    </source>
</evidence>
<dbReference type="Proteomes" id="UP000624244">
    <property type="component" value="Unassembled WGS sequence"/>
</dbReference>